<keyword evidence="6 13" id="KW-0812">Transmembrane</keyword>
<dbReference type="Gene3D" id="1.10.3470.10">
    <property type="entry name" value="ABC transporter involved in vitamin B12 uptake, BtuC"/>
    <property type="match status" value="1"/>
</dbReference>
<dbReference type="EMBL" id="QAON01000001">
    <property type="protein sequence ID" value="PTQ91387.1"/>
    <property type="molecule type" value="Genomic_DNA"/>
</dbReference>
<feature type="transmembrane region" description="Helical" evidence="14">
    <location>
        <begin position="60"/>
        <end position="77"/>
    </location>
</feature>
<dbReference type="SUPFAM" id="SSF81345">
    <property type="entry name" value="ABC transporter involved in vitamin B12 uptake, BtuC"/>
    <property type="match status" value="1"/>
</dbReference>
<feature type="transmembrane region" description="Helical" evidence="14">
    <location>
        <begin position="127"/>
        <end position="145"/>
    </location>
</feature>
<organism evidence="15 16">
    <name type="scientific">Agitococcus lubricus</name>
    <dbReference type="NCBI Taxonomy" id="1077255"/>
    <lineage>
        <taxon>Bacteria</taxon>
        <taxon>Pseudomonadati</taxon>
        <taxon>Pseudomonadota</taxon>
        <taxon>Gammaproteobacteria</taxon>
        <taxon>Moraxellales</taxon>
        <taxon>Moraxellaceae</taxon>
        <taxon>Agitococcus</taxon>
    </lineage>
</organism>
<dbReference type="AlphaFoldDB" id="A0A2T5J437"/>
<dbReference type="RefSeq" id="WP_107864397.1">
    <property type="nucleotide sequence ID" value="NZ_QAON01000001.1"/>
</dbReference>
<dbReference type="GO" id="GO:0055085">
    <property type="term" value="P:transmembrane transport"/>
    <property type="evidence" value="ECO:0007669"/>
    <property type="project" value="InterPro"/>
</dbReference>
<keyword evidence="10" id="KW-0406">Ion transport</keyword>
<comment type="caution">
    <text evidence="15">The sequence shown here is derived from an EMBL/GenBank/DDBJ whole genome shotgun (WGS) entry which is preliminary data.</text>
</comment>
<gene>
    <name evidence="15" type="ORF">C8N29_101460</name>
</gene>
<evidence type="ECO:0000256" key="8">
    <source>
        <dbReference type="ARBA" id="ARBA00022906"/>
    </source>
</evidence>
<protein>
    <recommendedName>
        <fullName evidence="12">High-affinity zinc uptake system membrane protein ZnuB</fullName>
    </recommendedName>
</protein>
<evidence type="ECO:0000256" key="3">
    <source>
        <dbReference type="ARBA" id="ARBA00008034"/>
    </source>
</evidence>
<dbReference type="GO" id="GO:0006829">
    <property type="term" value="P:zinc ion transport"/>
    <property type="evidence" value="ECO:0007669"/>
    <property type="project" value="UniProtKB-KW"/>
</dbReference>
<feature type="transmembrane region" description="Helical" evidence="14">
    <location>
        <begin position="84"/>
        <end position="107"/>
    </location>
</feature>
<keyword evidence="5" id="KW-1003">Cell membrane</keyword>
<dbReference type="GO" id="GO:0010043">
    <property type="term" value="P:response to zinc ion"/>
    <property type="evidence" value="ECO:0007669"/>
    <property type="project" value="TreeGrafter"/>
</dbReference>
<evidence type="ECO:0000256" key="5">
    <source>
        <dbReference type="ARBA" id="ARBA00022475"/>
    </source>
</evidence>
<evidence type="ECO:0000256" key="2">
    <source>
        <dbReference type="ARBA" id="ARBA00004651"/>
    </source>
</evidence>
<dbReference type="PANTHER" id="PTHR30477:SF23">
    <property type="entry name" value="HIGH-AFFINITY ZINC UPTAKE SYSTEM MEMBRANE PROTEIN ZNUB"/>
    <property type="match status" value="1"/>
</dbReference>
<feature type="transmembrane region" description="Helical" evidence="14">
    <location>
        <begin position="6"/>
        <end position="28"/>
    </location>
</feature>
<sequence>MWEILWPAWLGGVLVAMTAAPLGCLLVWRRLAYFGDSLSHATLLGVALSLWWQIPVWGGILSVCLLLALALASLLAGRHLPSDAILSLLSATTLSAGLIAISQLPTARVDLLAYLFGDLLSLTEADLPLLAGILLVVMAVMAYFWRALVLVAVDEELAAVEGVAVLRLRLLLLVLLVLVITVAMKVVGSLLITALLVIPTLVARPLTQHPTQMALVAAMTGSVAVSVGLAGSFYGDTPVGPSIVVVAALLFVGVQLQQKLKRN</sequence>
<keyword evidence="7" id="KW-0862">Zinc</keyword>
<name>A0A2T5J437_9GAMM</name>
<feature type="transmembrane region" description="Helical" evidence="14">
    <location>
        <begin position="239"/>
        <end position="256"/>
    </location>
</feature>
<dbReference type="Proteomes" id="UP000244223">
    <property type="component" value="Unassembled WGS sequence"/>
</dbReference>
<keyword evidence="8" id="KW-0864">Zinc transport</keyword>
<keyword evidence="4 13" id="KW-0813">Transport</keyword>
<comment type="similarity">
    <text evidence="3 13">Belongs to the ABC-3 integral membrane protein family.</text>
</comment>
<evidence type="ECO:0000256" key="6">
    <source>
        <dbReference type="ARBA" id="ARBA00022692"/>
    </source>
</evidence>
<dbReference type="Pfam" id="PF00950">
    <property type="entry name" value="ABC-3"/>
    <property type="match status" value="1"/>
</dbReference>
<keyword evidence="16" id="KW-1185">Reference proteome</keyword>
<dbReference type="InterPro" id="IPR037294">
    <property type="entry name" value="ABC_BtuC-like"/>
</dbReference>
<dbReference type="OrthoDB" id="9798540at2"/>
<evidence type="ECO:0000256" key="1">
    <source>
        <dbReference type="ARBA" id="ARBA00002313"/>
    </source>
</evidence>
<dbReference type="GO" id="GO:0043190">
    <property type="term" value="C:ATP-binding cassette (ABC) transporter complex"/>
    <property type="evidence" value="ECO:0007669"/>
    <property type="project" value="InterPro"/>
</dbReference>
<evidence type="ECO:0000256" key="14">
    <source>
        <dbReference type="SAM" id="Phobius"/>
    </source>
</evidence>
<keyword evidence="9 14" id="KW-1133">Transmembrane helix</keyword>
<evidence type="ECO:0000256" key="9">
    <source>
        <dbReference type="ARBA" id="ARBA00022989"/>
    </source>
</evidence>
<accession>A0A2T5J437</accession>
<feature type="transmembrane region" description="Helical" evidence="14">
    <location>
        <begin position="215"/>
        <end position="233"/>
    </location>
</feature>
<evidence type="ECO:0000256" key="12">
    <source>
        <dbReference type="ARBA" id="ARBA00040080"/>
    </source>
</evidence>
<proteinExistence type="inferred from homology"/>
<evidence type="ECO:0000313" key="15">
    <source>
        <dbReference type="EMBL" id="PTQ91387.1"/>
    </source>
</evidence>
<evidence type="ECO:0000256" key="10">
    <source>
        <dbReference type="ARBA" id="ARBA00023065"/>
    </source>
</evidence>
<evidence type="ECO:0000313" key="16">
    <source>
        <dbReference type="Proteomes" id="UP000244223"/>
    </source>
</evidence>
<reference evidence="15 16" key="1">
    <citation type="submission" date="2018-04" db="EMBL/GenBank/DDBJ databases">
        <title>Genomic Encyclopedia of Archaeal and Bacterial Type Strains, Phase II (KMG-II): from individual species to whole genera.</title>
        <authorList>
            <person name="Goeker M."/>
        </authorList>
    </citation>
    <scope>NUCLEOTIDE SEQUENCE [LARGE SCALE GENOMIC DNA]</scope>
    <source>
        <strain evidence="15 16">DSM 5822</strain>
    </source>
</reference>
<dbReference type="InterPro" id="IPR001626">
    <property type="entry name" value="ABC_TroCD"/>
</dbReference>
<keyword evidence="11 14" id="KW-0472">Membrane</keyword>
<evidence type="ECO:0000256" key="11">
    <source>
        <dbReference type="ARBA" id="ARBA00023136"/>
    </source>
</evidence>
<evidence type="ECO:0000256" key="4">
    <source>
        <dbReference type="ARBA" id="ARBA00022448"/>
    </source>
</evidence>
<dbReference type="PANTHER" id="PTHR30477">
    <property type="entry name" value="ABC-TRANSPORTER METAL-BINDING PROTEIN"/>
    <property type="match status" value="1"/>
</dbReference>
<comment type="function">
    <text evidence="1">Involved in the high-affinity zinc uptake transport system.</text>
</comment>
<comment type="subcellular location">
    <subcellularLocation>
        <location evidence="2 13">Cell membrane</location>
        <topology evidence="2 13">Multi-pass membrane protein</topology>
    </subcellularLocation>
</comment>
<evidence type="ECO:0000256" key="13">
    <source>
        <dbReference type="RuleBase" id="RU003943"/>
    </source>
</evidence>
<evidence type="ECO:0000256" key="7">
    <source>
        <dbReference type="ARBA" id="ARBA00022833"/>
    </source>
</evidence>